<evidence type="ECO:0000256" key="1">
    <source>
        <dbReference type="SAM" id="MobiDB-lite"/>
    </source>
</evidence>
<feature type="region of interest" description="Disordered" evidence="1">
    <location>
        <begin position="1"/>
        <end position="26"/>
    </location>
</feature>
<keyword evidence="3" id="KW-1185">Reference proteome</keyword>
<name>A0A4Y1ZUW2_ARAVE</name>
<reference evidence="2 3" key="1">
    <citation type="journal article" date="2019" name="Sci. Rep.">
        <title>Orb-weaving spider Araneus ventricosus genome elucidates the spidroin gene catalogue.</title>
        <authorList>
            <person name="Kono N."/>
            <person name="Nakamura H."/>
            <person name="Ohtoshi R."/>
            <person name="Moran D.A.P."/>
            <person name="Shinohara A."/>
            <person name="Yoshida Y."/>
            <person name="Fujiwara M."/>
            <person name="Mori M."/>
            <person name="Tomita M."/>
            <person name="Arakawa K."/>
        </authorList>
    </citation>
    <scope>NUCLEOTIDE SEQUENCE [LARGE SCALE GENOMIC DNA]</scope>
</reference>
<organism evidence="2 3">
    <name type="scientific">Araneus ventricosus</name>
    <name type="common">Orbweaver spider</name>
    <name type="synonym">Epeira ventricosa</name>
    <dbReference type="NCBI Taxonomy" id="182803"/>
    <lineage>
        <taxon>Eukaryota</taxon>
        <taxon>Metazoa</taxon>
        <taxon>Ecdysozoa</taxon>
        <taxon>Arthropoda</taxon>
        <taxon>Chelicerata</taxon>
        <taxon>Arachnida</taxon>
        <taxon>Araneae</taxon>
        <taxon>Araneomorphae</taxon>
        <taxon>Entelegynae</taxon>
        <taxon>Araneoidea</taxon>
        <taxon>Araneidae</taxon>
        <taxon>Araneus</taxon>
    </lineage>
</organism>
<gene>
    <name evidence="2" type="ORF">AVEN_177110_1</name>
</gene>
<sequence>ETQGSSETETSGTDAESKPAENPVES</sequence>
<dbReference type="EMBL" id="BGPR01153876">
    <property type="protein sequence ID" value="GBL69470.1"/>
    <property type="molecule type" value="Genomic_DNA"/>
</dbReference>
<feature type="compositionally biased region" description="Low complexity" evidence="1">
    <location>
        <begin position="1"/>
        <end position="14"/>
    </location>
</feature>
<accession>A0A4Y1ZUW2</accession>
<dbReference type="AlphaFoldDB" id="A0A4Y1ZUW2"/>
<evidence type="ECO:0000313" key="2">
    <source>
        <dbReference type="EMBL" id="GBL69470.1"/>
    </source>
</evidence>
<evidence type="ECO:0000313" key="3">
    <source>
        <dbReference type="Proteomes" id="UP000499080"/>
    </source>
</evidence>
<feature type="non-terminal residue" evidence="2">
    <location>
        <position position="1"/>
    </location>
</feature>
<proteinExistence type="predicted"/>
<dbReference type="Proteomes" id="UP000499080">
    <property type="component" value="Unassembled WGS sequence"/>
</dbReference>
<comment type="caution">
    <text evidence="2">The sequence shown here is derived from an EMBL/GenBank/DDBJ whole genome shotgun (WGS) entry which is preliminary data.</text>
</comment>
<protein>
    <submittedName>
        <fullName evidence="2">Uncharacterized protein</fullName>
    </submittedName>
</protein>